<gene>
    <name evidence="4" type="primary">p7</name>
    <name evidence="4" type="ORF">JMaV-1gp3</name>
</gene>
<proteinExistence type="predicted"/>
<organism evidence="4">
    <name type="scientific">Jasmine mosaic-associated virus 1</name>
    <dbReference type="NCBI Taxonomy" id="2293880"/>
    <lineage>
        <taxon>Viruses</taxon>
        <taxon>Riboviria</taxon>
        <taxon>Orthornavirae</taxon>
        <taxon>Kitrinoviricota</taxon>
        <taxon>Tolucaviricetes</taxon>
        <taxon>Tolivirales</taxon>
        <taxon>Tombusviridae</taxon>
        <taxon>Procedovirinae</taxon>
        <taxon>Pelarspovirus</taxon>
        <taxon>Pelarspovirus rosae</taxon>
    </lineage>
</organism>
<evidence type="ECO:0000256" key="2">
    <source>
        <dbReference type="ARBA" id="ARBA00023031"/>
    </source>
</evidence>
<feature type="compositionally biased region" description="Basic and acidic residues" evidence="3">
    <location>
        <begin position="9"/>
        <end position="18"/>
    </location>
</feature>
<reference evidence="4" key="1">
    <citation type="submission" date="2017-09" db="EMBL/GenBank/DDBJ databases">
        <title>Complete nucleotide sequence and genome organization of Jasmine mosaic-associated virus 1, a new member of the genus Pelarspovirus, family Tombusviridae.</title>
        <authorList>
            <person name="Jordan R.L."/>
            <person name="Guaragna M.A."/>
        </authorList>
    </citation>
    <scope>NUCLEOTIDE SEQUENCE</scope>
    <source>
        <strain evidence="4">DC</strain>
    </source>
</reference>
<evidence type="ECO:0000313" key="4">
    <source>
        <dbReference type="EMBL" id="AXQ01049.1"/>
    </source>
</evidence>
<dbReference type="EMBL" id="MF991299">
    <property type="protein sequence ID" value="AXQ01049.1"/>
    <property type="molecule type" value="Genomic_RNA"/>
</dbReference>
<dbReference type="InterPro" id="IPR007982">
    <property type="entry name" value="Tombusvirus_movement"/>
</dbReference>
<sequence>MDIATNDKPIVKPNEKQAKRGKTKNRLDVAHSGVAKSTSSDIVGANFITVADHVTFTVSLHF</sequence>
<evidence type="ECO:0000256" key="3">
    <source>
        <dbReference type="SAM" id="MobiDB-lite"/>
    </source>
</evidence>
<keyword evidence="2" id="KW-0916">Viral movement protein</keyword>
<accession>A0A346LWA5</accession>
<evidence type="ECO:0000256" key="1">
    <source>
        <dbReference type="ARBA" id="ARBA00022448"/>
    </source>
</evidence>
<keyword evidence="1" id="KW-0813">Transport</keyword>
<dbReference type="GO" id="GO:0046740">
    <property type="term" value="P:transport of virus in host, cell to cell"/>
    <property type="evidence" value="ECO:0007669"/>
    <property type="project" value="UniProtKB-KW"/>
</dbReference>
<name>A0A346LWA5_9TOMB</name>
<dbReference type="Pfam" id="PF05318">
    <property type="entry name" value="Tombus_movement"/>
    <property type="match status" value="1"/>
</dbReference>
<protein>
    <submittedName>
        <fullName evidence="4">Movement protein 1</fullName>
    </submittedName>
</protein>
<feature type="region of interest" description="Disordered" evidence="3">
    <location>
        <begin position="1"/>
        <end position="25"/>
    </location>
</feature>